<dbReference type="OrthoDB" id="197007at2"/>
<evidence type="ECO:0000256" key="9">
    <source>
        <dbReference type="ARBA" id="ARBA00023065"/>
    </source>
</evidence>
<dbReference type="AlphaFoldDB" id="A0A1R3XC80"/>
<evidence type="ECO:0000256" key="14">
    <source>
        <dbReference type="ARBA" id="ARBA00023288"/>
    </source>
</evidence>
<keyword evidence="19" id="KW-1185">Reference proteome</keyword>
<evidence type="ECO:0000256" key="8">
    <source>
        <dbReference type="ARBA" id="ARBA00023047"/>
    </source>
</evidence>
<evidence type="ECO:0000259" key="16">
    <source>
        <dbReference type="Pfam" id="PF02563"/>
    </source>
</evidence>
<feature type="signal peptide" evidence="15">
    <location>
        <begin position="1"/>
        <end position="23"/>
    </location>
</feature>
<keyword evidence="5" id="KW-0762">Sugar transport</keyword>
<accession>A0A1R3XC80</accession>
<protein>
    <submittedName>
        <fullName evidence="18">Polysaccharide export outer membrane protein</fullName>
    </submittedName>
</protein>
<keyword evidence="7 15" id="KW-0732">Signal</keyword>
<dbReference type="RefSeq" id="WP_055294851.1">
    <property type="nucleotide sequence ID" value="NZ_FTPR01000002.1"/>
</dbReference>
<evidence type="ECO:0000256" key="5">
    <source>
        <dbReference type="ARBA" id="ARBA00022597"/>
    </source>
</evidence>
<dbReference type="InterPro" id="IPR003715">
    <property type="entry name" value="Poly_export_N"/>
</dbReference>
<keyword evidence="13" id="KW-0998">Cell outer membrane</keyword>
<evidence type="ECO:0000313" key="19">
    <source>
        <dbReference type="Proteomes" id="UP000186997"/>
    </source>
</evidence>
<keyword evidence="12" id="KW-0564">Palmitate</keyword>
<evidence type="ECO:0000256" key="12">
    <source>
        <dbReference type="ARBA" id="ARBA00023139"/>
    </source>
</evidence>
<feature type="domain" description="SLBB" evidence="17">
    <location>
        <begin position="110"/>
        <end position="185"/>
    </location>
</feature>
<evidence type="ECO:0000256" key="11">
    <source>
        <dbReference type="ARBA" id="ARBA00023136"/>
    </source>
</evidence>
<evidence type="ECO:0000313" key="18">
    <source>
        <dbReference type="EMBL" id="SIT87308.1"/>
    </source>
</evidence>
<dbReference type="Gene3D" id="3.10.560.10">
    <property type="entry name" value="Outer membrane lipoprotein wza domain like"/>
    <property type="match status" value="1"/>
</dbReference>
<keyword evidence="6" id="KW-0812">Transmembrane</keyword>
<evidence type="ECO:0000256" key="7">
    <source>
        <dbReference type="ARBA" id="ARBA00022729"/>
    </source>
</evidence>
<dbReference type="GO" id="GO:0015159">
    <property type="term" value="F:polysaccharide transmembrane transporter activity"/>
    <property type="evidence" value="ECO:0007669"/>
    <property type="project" value="InterPro"/>
</dbReference>
<dbReference type="STRING" id="287098.SAMN05421665_2346"/>
<keyword evidence="9" id="KW-0406">Ion transport</keyword>
<keyword evidence="14" id="KW-0449">Lipoprotein</keyword>
<dbReference type="Gene3D" id="3.30.1950.10">
    <property type="entry name" value="wza like domain"/>
    <property type="match status" value="1"/>
</dbReference>
<feature type="domain" description="Polysaccharide export protein N-terminal" evidence="16">
    <location>
        <begin position="23"/>
        <end position="96"/>
    </location>
</feature>
<reference evidence="19" key="1">
    <citation type="submission" date="2017-01" db="EMBL/GenBank/DDBJ databases">
        <authorList>
            <person name="Varghese N."/>
            <person name="Submissions S."/>
        </authorList>
    </citation>
    <scope>NUCLEOTIDE SEQUENCE [LARGE SCALE GENOMIC DNA]</scope>
    <source>
        <strain evidence="19">DSM 29591</strain>
    </source>
</reference>
<evidence type="ECO:0000256" key="10">
    <source>
        <dbReference type="ARBA" id="ARBA00023114"/>
    </source>
</evidence>
<dbReference type="Proteomes" id="UP000186997">
    <property type="component" value="Unassembled WGS sequence"/>
</dbReference>
<organism evidence="18 19">
    <name type="scientific">Yoonia rosea</name>
    <dbReference type="NCBI Taxonomy" id="287098"/>
    <lineage>
        <taxon>Bacteria</taxon>
        <taxon>Pseudomonadati</taxon>
        <taxon>Pseudomonadota</taxon>
        <taxon>Alphaproteobacteria</taxon>
        <taxon>Rhodobacterales</taxon>
        <taxon>Paracoccaceae</taxon>
        <taxon>Yoonia</taxon>
    </lineage>
</organism>
<keyword evidence="10" id="KW-0626">Porin</keyword>
<name>A0A1R3XC80_9RHOB</name>
<evidence type="ECO:0000256" key="13">
    <source>
        <dbReference type="ARBA" id="ARBA00023237"/>
    </source>
</evidence>
<keyword evidence="3" id="KW-0813">Transport</keyword>
<keyword evidence="4" id="KW-1134">Transmembrane beta strand</keyword>
<comment type="subcellular location">
    <subcellularLocation>
        <location evidence="1">Cell outer membrane</location>
        <topology evidence="1">Multi-pass membrane protein</topology>
    </subcellularLocation>
</comment>
<comment type="similarity">
    <text evidence="2">Belongs to the BexD/CtrA/VexA family.</text>
</comment>
<dbReference type="PANTHER" id="PTHR33619">
    <property type="entry name" value="POLYSACCHARIDE EXPORT PROTEIN GFCE-RELATED"/>
    <property type="match status" value="1"/>
</dbReference>
<feature type="chain" id="PRO_5010290864" evidence="15">
    <location>
        <begin position="24"/>
        <end position="192"/>
    </location>
</feature>
<evidence type="ECO:0000256" key="15">
    <source>
        <dbReference type="SAM" id="SignalP"/>
    </source>
</evidence>
<dbReference type="GO" id="GO:0015288">
    <property type="term" value="F:porin activity"/>
    <property type="evidence" value="ECO:0007669"/>
    <property type="project" value="UniProtKB-KW"/>
</dbReference>
<evidence type="ECO:0000256" key="3">
    <source>
        <dbReference type="ARBA" id="ARBA00022448"/>
    </source>
</evidence>
<dbReference type="EMBL" id="FTPR01000002">
    <property type="protein sequence ID" value="SIT87308.1"/>
    <property type="molecule type" value="Genomic_DNA"/>
</dbReference>
<evidence type="ECO:0000259" key="17">
    <source>
        <dbReference type="Pfam" id="PF22461"/>
    </source>
</evidence>
<dbReference type="Pfam" id="PF02563">
    <property type="entry name" value="Poly_export"/>
    <property type="match status" value="1"/>
</dbReference>
<proteinExistence type="inferred from homology"/>
<dbReference type="InterPro" id="IPR054765">
    <property type="entry name" value="SLBB_dom"/>
</dbReference>
<keyword evidence="11" id="KW-0472">Membrane</keyword>
<dbReference type="GO" id="GO:0046930">
    <property type="term" value="C:pore complex"/>
    <property type="evidence" value="ECO:0007669"/>
    <property type="project" value="UniProtKB-KW"/>
</dbReference>
<dbReference type="PANTHER" id="PTHR33619:SF3">
    <property type="entry name" value="POLYSACCHARIDE EXPORT PROTEIN GFCE-RELATED"/>
    <property type="match status" value="1"/>
</dbReference>
<dbReference type="GO" id="GO:0009279">
    <property type="term" value="C:cell outer membrane"/>
    <property type="evidence" value="ECO:0007669"/>
    <property type="project" value="UniProtKB-SubCell"/>
</dbReference>
<evidence type="ECO:0000256" key="6">
    <source>
        <dbReference type="ARBA" id="ARBA00022692"/>
    </source>
</evidence>
<evidence type="ECO:0000256" key="1">
    <source>
        <dbReference type="ARBA" id="ARBA00004571"/>
    </source>
</evidence>
<evidence type="ECO:0000256" key="4">
    <source>
        <dbReference type="ARBA" id="ARBA00022452"/>
    </source>
</evidence>
<evidence type="ECO:0000256" key="2">
    <source>
        <dbReference type="ARBA" id="ARBA00009450"/>
    </source>
</evidence>
<dbReference type="Pfam" id="PF22461">
    <property type="entry name" value="SLBB_2"/>
    <property type="match status" value="1"/>
</dbReference>
<sequence length="192" mass="20588">MSRIVTLLGSLLTLMLFSTITLAQEYRVQPGDTLRIEVAEDASLNRVVLVAPDGRIALPGTGNVRASGLTTAQIQSALTSRLAASFVSPPNVFVGIEGLAPEREPRTIGIFVVGEGATVGRIEIEPGTNLMQAIAQFGGFTNFAAVKRIQLRRGSDVYTINYNSILDGSSENGAVRMRDGDVIVIPQRKLFE</sequence>
<dbReference type="GO" id="GO:0006811">
    <property type="term" value="P:monoatomic ion transport"/>
    <property type="evidence" value="ECO:0007669"/>
    <property type="project" value="UniProtKB-KW"/>
</dbReference>
<dbReference type="InterPro" id="IPR049712">
    <property type="entry name" value="Poly_export"/>
</dbReference>
<keyword evidence="8" id="KW-0625">Polysaccharide transport</keyword>
<gene>
    <name evidence="18" type="ORF">SAMN05421665_2346</name>
</gene>